<name>A0A838BDY8_9HYPH</name>
<dbReference type="Proteomes" id="UP000558284">
    <property type="component" value="Unassembled WGS sequence"/>
</dbReference>
<reference evidence="1 2" key="1">
    <citation type="submission" date="2020-07" db="EMBL/GenBank/DDBJ databases">
        <title>Definition of the novel symbiovar canariense within Mesorhizobium novociceri, a new species of genus Mesorhizobium nodulating Cicer canariense in the Caldera de Taburiente National Park (La Palma, Canary Islands).</title>
        <authorList>
            <person name="Leon-Barrios M."/>
            <person name="Perez-Yepez J."/>
            <person name="Flores-Felix J.D."/>
            <person name="Ramirez-Baena M.H."/>
            <person name="Pulido-Suarez L."/>
            <person name="Igual J.M."/>
            <person name="Velazquez E."/>
            <person name="Peix A."/>
        </authorList>
    </citation>
    <scope>NUCLEOTIDE SEQUENCE [LARGE SCALE GENOMIC DNA]</scope>
    <source>
        <strain evidence="1 2">CCANP35</strain>
    </source>
</reference>
<comment type="caution">
    <text evidence="1">The sequence shown here is derived from an EMBL/GenBank/DDBJ whole genome shotgun (WGS) entry which is preliminary data.</text>
</comment>
<proteinExistence type="predicted"/>
<dbReference type="AlphaFoldDB" id="A0A838BDY8"/>
<protein>
    <submittedName>
        <fullName evidence="1">Uncharacterized protein</fullName>
    </submittedName>
</protein>
<accession>A0A838BDY8</accession>
<evidence type="ECO:0000313" key="1">
    <source>
        <dbReference type="EMBL" id="MBA1144695.1"/>
    </source>
</evidence>
<keyword evidence="2" id="KW-1185">Reference proteome</keyword>
<evidence type="ECO:0000313" key="2">
    <source>
        <dbReference type="Proteomes" id="UP000558284"/>
    </source>
</evidence>
<sequence length="236" mass="27013">MLENALTIEKNRSRPLKFADKHISAVLYENVEALDVRGIVVNLSPRTIWIEGVVNAPIQPWRSTTVLDKKVLKADRIAVLRIDNTENLGGVMHRGWTWFGDVYAGFPRQNPLYVSAIDSIGVVEACPSDFTRESTAGGSLQAFELKLKLWWAPAQTDGFIHNEHPFLETHTQIHGFGRMQKFRERDSKTIYEDVIMSPGYTHEAFCLVTGKNEWTYPWHRYFSDTDAIWLAVELHP</sequence>
<gene>
    <name evidence="1" type="ORF">H0241_31310</name>
</gene>
<organism evidence="1 2">
    <name type="scientific">Mesorhizobium neociceri</name>
    <dbReference type="NCBI Taxonomy" id="1307853"/>
    <lineage>
        <taxon>Bacteria</taxon>
        <taxon>Pseudomonadati</taxon>
        <taxon>Pseudomonadota</taxon>
        <taxon>Alphaproteobacteria</taxon>
        <taxon>Hyphomicrobiales</taxon>
        <taxon>Phyllobacteriaceae</taxon>
        <taxon>Mesorhizobium</taxon>
    </lineage>
</organism>
<dbReference type="EMBL" id="JACDTY010000026">
    <property type="protein sequence ID" value="MBA1144695.1"/>
    <property type="molecule type" value="Genomic_DNA"/>
</dbReference>